<dbReference type="InterPro" id="IPR016182">
    <property type="entry name" value="Cu_amine_oxidase_N-reg"/>
</dbReference>
<comment type="cofactor">
    <cofactor evidence="1">
        <name>Cu cation</name>
        <dbReference type="ChEBI" id="CHEBI:23378"/>
    </cofactor>
</comment>
<feature type="domain" description="Copper amine oxidase catalytic" evidence="21">
    <location>
        <begin position="594"/>
        <end position="636"/>
    </location>
</feature>
<keyword evidence="24" id="KW-1185">Reference proteome</keyword>
<dbReference type="GO" id="GO:0009308">
    <property type="term" value="P:amine metabolic process"/>
    <property type="evidence" value="ECO:0007669"/>
    <property type="project" value="InterPro"/>
</dbReference>
<evidence type="ECO:0000256" key="8">
    <source>
        <dbReference type="ARBA" id="ARBA00011922"/>
    </source>
</evidence>
<dbReference type="RefSeq" id="XP_040679416.1">
    <property type="nucleotide sequence ID" value="XM_040822273.1"/>
</dbReference>
<keyword evidence="13 18" id="KW-0408">Iron</keyword>
<reference evidence="23 24" key="1">
    <citation type="journal article" date="2014" name="Proc. Natl. Acad. Sci. U.S.A.">
        <title>Trajectory and genomic determinants of fungal-pathogen speciation and host adaptation.</title>
        <authorList>
            <person name="Hu X."/>
            <person name="Xiao G."/>
            <person name="Zheng P."/>
            <person name="Shang Y."/>
            <person name="Su Y."/>
            <person name="Zhang X."/>
            <person name="Liu X."/>
            <person name="Zhan S."/>
            <person name="St Leger R.J."/>
            <person name="Wang C."/>
        </authorList>
    </citation>
    <scope>NUCLEOTIDE SEQUENCE [LARGE SCALE GENOMIC DNA]</scope>
    <source>
        <strain evidence="23 24">ARSEF 1941</strain>
    </source>
</reference>
<dbReference type="PROSITE" id="PS00086">
    <property type="entry name" value="CYTOCHROME_P450"/>
    <property type="match status" value="1"/>
</dbReference>
<evidence type="ECO:0000256" key="9">
    <source>
        <dbReference type="ARBA" id="ARBA00022617"/>
    </source>
</evidence>
<comment type="cofactor">
    <cofactor evidence="2">
        <name>Mn(2+)</name>
        <dbReference type="ChEBI" id="CHEBI:29035"/>
    </cofactor>
</comment>
<keyword evidence="9 18" id="KW-0349">Heme</keyword>
<evidence type="ECO:0000256" key="10">
    <source>
        <dbReference type="ARBA" id="ARBA00022723"/>
    </source>
</evidence>
<dbReference type="InterPro" id="IPR015798">
    <property type="entry name" value="Cu_amine_oxidase_C"/>
</dbReference>
<dbReference type="GO" id="GO:0048038">
    <property type="term" value="F:quinone binding"/>
    <property type="evidence" value="ECO:0007669"/>
    <property type="project" value="InterPro"/>
</dbReference>
<evidence type="ECO:0000256" key="1">
    <source>
        <dbReference type="ARBA" id="ARBA00001935"/>
    </source>
</evidence>
<evidence type="ECO:0000259" key="22">
    <source>
        <dbReference type="Pfam" id="PF02728"/>
    </source>
</evidence>
<keyword evidence="20" id="KW-0812">Transmembrane</keyword>
<keyword evidence="12 19" id="KW-0560">Oxidoreductase</keyword>
<evidence type="ECO:0000256" key="3">
    <source>
        <dbReference type="ARBA" id="ARBA00001947"/>
    </source>
</evidence>
<dbReference type="Gene3D" id="2.70.98.20">
    <property type="entry name" value="Copper amine oxidase, catalytic domain"/>
    <property type="match status" value="1"/>
</dbReference>
<dbReference type="GeneID" id="63737929"/>
<comment type="catalytic activity">
    <reaction evidence="17">
        <text>a primary methyl amine + O2 + H2O = an aldehyde + H2O2 + NH4(+)</text>
        <dbReference type="Rhea" id="RHEA:16153"/>
        <dbReference type="ChEBI" id="CHEBI:15377"/>
        <dbReference type="ChEBI" id="CHEBI:15379"/>
        <dbReference type="ChEBI" id="CHEBI:16240"/>
        <dbReference type="ChEBI" id="CHEBI:17478"/>
        <dbReference type="ChEBI" id="CHEBI:28938"/>
        <dbReference type="ChEBI" id="CHEBI:228804"/>
        <dbReference type="EC" id="1.4.3.21"/>
    </reaction>
</comment>
<protein>
    <recommendedName>
        <fullName evidence="8">primary-amine oxidase</fullName>
        <ecNumber evidence="8">1.4.3.21</ecNumber>
    </recommendedName>
</protein>
<dbReference type="InterPro" id="IPR001128">
    <property type="entry name" value="Cyt_P450"/>
</dbReference>
<dbReference type="InterPro" id="IPR050364">
    <property type="entry name" value="Cytochrome_P450_fung"/>
</dbReference>
<dbReference type="InterPro" id="IPR036460">
    <property type="entry name" value="Cu_amine_oxidase_C_sf"/>
</dbReference>
<feature type="domain" description="Copper amine oxidase N3-terminal" evidence="22">
    <location>
        <begin position="487"/>
        <end position="566"/>
    </location>
</feature>
<dbReference type="InterPro" id="IPR015802">
    <property type="entry name" value="Cu_amine_oxidase_N3"/>
</dbReference>
<comment type="caution">
    <text evidence="23">The sequence shown here is derived from an EMBL/GenBank/DDBJ whole genome shotgun (WGS) entry which is preliminary data.</text>
</comment>
<evidence type="ECO:0000313" key="24">
    <source>
        <dbReference type="Proteomes" id="UP000030816"/>
    </source>
</evidence>
<evidence type="ECO:0000256" key="14">
    <source>
        <dbReference type="ARBA" id="ARBA00023008"/>
    </source>
</evidence>
<evidence type="ECO:0000256" key="12">
    <source>
        <dbReference type="ARBA" id="ARBA00023002"/>
    </source>
</evidence>
<proteinExistence type="inferred from homology"/>
<dbReference type="GO" id="GO:0016705">
    <property type="term" value="F:oxidoreductase activity, acting on paired donors, with incorporation or reduction of molecular oxygen"/>
    <property type="evidence" value="ECO:0007669"/>
    <property type="project" value="InterPro"/>
</dbReference>
<keyword evidence="20" id="KW-0472">Membrane</keyword>
<feature type="binding site" description="axial binding residue" evidence="18">
    <location>
        <position position="482"/>
    </location>
    <ligand>
        <name>heme</name>
        <dbReference type="ChEBI" id="CHEBI:30413"/>
    </ligand>
    <ligandPart>
        <name>Fe</name>
        <dbReference type="ChEBI" id="CHEBI:18248"/>
    </ligandPart>
</feature>
<name>A0A0B2WZU3_METAS</name>
<dbReference type="Pfam" id="PF02728">
    <property type="entry name" value="Cu_amine_oxidN3"/>
    <property type="match status" value="1"/>
</dbReference>
<dbReference type="Pfam" id="PF00067">
    <property type="entry name" value="p450"/>
    <property type="match status" value="1"/>
</dbReference>
<evidence type="ECO:0000256" key="2">
    <source>
        <dbReference type="ARBA" id="ARBA00001936"/>
    </source>
</evidence>
<sequence>MPPRMLHNRVYAADYQRPARQDSAQRAAESRIMQVMFQPSIVEAVFPLLAAFCLTLYLFLHTGRFQTGARLPLPPGPKPLPVVGNILSLPPNGVPEYKHWLGFKDRYGPISSITVLGQTTIILHGKQEVQDLLENMSTKTSDRPLSTFVRMTGCDRYITFMSYNATWRRHRKIMHQFLGTEKLSRRFDGVLDLESRRLLLRVLATPQNLIQHFKTQASAAVLRLTYGYAIEPSGLDPLVSIIEEMMDSLSKTFVPLSWTVNIIPALRFLPSFLPGMSFKHTARRWYAINDLVTRIPYLFVAQQMVKNTHRPSFVSSFLQDNMKPNGQAVIDDDTERAIMPVAGIMYGGASDTTVSVLSAFVLAMVLFPDVQDKAQREIDGALGGRLPQLEDRENLPYVAAVVKEAMRWFPITPVNVPHAATAEIHYKGYRIPKGSCLIASSWWLLHDPATYDDPDSFSPERFLVRNEPDPAAVVFGFGRRVCPGRQTKQCKISGISKEETHKVYGDPWTISYDKRFVSNVRLQQALMYFRPHIEDWQYQYPMDFCPIYDSEKRRIIHINVPETRRSLRREPITNYYPADIDVKGGYRKDLKALVIVQPEDPSFKLDSREIEWQDWKFQIGFNYREGFVLSDIRYHNSGTMEIQTDRIRESMPSILVNIVLGT</sequence>
<comment type="similarity">
    <text evidence="6 19">Belongs to the cytochrome P450 family.</text>
</comment>
<dbReference type="Proteomes" id="UP000030816">
    <property type="component" value="Unassembled WGS sequence"/>
</dbReference>
<keyword evidence="16" id="KW-0464">Manganese</keyword>
<organism evidence="23 24">
    <name type="scientific">Metarhizium album (strain ARSEF 1941)</name>
    <dbReference type="NCBI Taxonomy" id="1081103"/>
    <lineage>
        <taxon>Eukaryota</taxon>
        <taxon>Fungi</taxon>
        <taxon>Dikarya</taxon>
        <taxon>Ascomycota</taxon>
        <taxon>Pezizomycotina</taxon>
        <taxon>Sordariomycetes</taxon>
        <taxon>Hypocreomycetidae</taxon>
        <taxon>Hypocreales</taxon>
        <taxon>Clavicipitaceae</taxon>
        <taxon>Metarhizium</taxon>
    </lineage>
</organism>
<dbReference type="SUPFAM" id="SSF54416">
    <property type="entry name" value="Amine oxidase N-terminal region"/>
    <property type="match status" value="1"/>
</dbReference>
<evidence type="ECO:0000256" key="7">
    <source>
        <dbReference type="ARBA" id="ARBA00011738"/>
    </source>
</evidence>
<evidence type="ECO:0000256" key="6">
    <source>
        <dbReference type="ARBA" id="ARBA00010617"/>
    </source>
</evidence>
<keyword evidence="20" id="KW-1133">Transmembrane helix</keyword>
<dbReference type="OrthoDB" id="2789670at2759"/>
<evidence type="ECO:0000256" key="16">
    <source>
        <dbReference type="ARBA" id="ARBA00023211"/>
    </source>
</evidence>
<evidence type="ECO:0000256" key="11">
    <source>
        <dbReference type="ARBA" id="ARBA00022772"/>
    </source>
</evidence>
<dbReference type="GO" id="GO:0004497">
    <property type="term" value="F:monooxygenase activity"/>
    <property type="evidence" value="ECO:0007669"/>
    <property type="project" value="UniProtKB-KW"/>
</dbReference>
<keyword evidence="14" id="KW-0186">Copper</keyword>
<dbReference type="SUPFAM" id="SSF48264">
    <property type="entry name" value="Cytochrome P450"/>
    <property type="match status" value="1"/>
</dbReference>
<keyword evidence="15 19" id="KW-0503">Monooxygenase</keyword>
<feature type="transmembrane region" description="Helical" evidence="20">
    <location>
        <begin position="41"/>
        <end position="60"/>
    </location>
</feature>
<dbReference type="HOGENOM" id="CLU_414509_0_0_1"/>
<dbReference type="GO" id="GO:0005507">
    <property type="term" value="F:copper ion binding"/>
    <property type="evidence" value="ECO:0007669"/>
    <property type="project" value="InterPro"/>
</dbReference>
<evidence type="ECO:0000256" key="4">
    <source>
        <dbReference type="ARBA" id="ARBA00001971"/>
    </source>
</evidence>
<evidence type="ECO:0000256" key="19">
    <source>
        <dbReference type="RuleBase" id="RU000461"/>
    </source>
</evidence>
<comment type="subunit">
    <text evidence="7">Homodimer.</text>
</comment>
<dbReference type="InterPro" id="IPR017972">
    <property type="entry name" value="Cyt_P450_CS"/>
</dbReference>
<dbReference type="SUPFAM" id="SSF49998">
    <property type="entry name" value="Amine oxidase catalytic domain"/>
    <property type="match status" value="1"/>
</dbReference>
<evidence type="ECO:0000256" key="5">
    <source>
        <dbReference type="ARBA" id="ARBA00007983"/>
    </source>
</evidence>
<evidence type="ECO:0000256" key="15">
    <source>
        <dbReference type="ARBA" id="ARBA00023033"/>
    </source>
</evidence>
<evidence type="ECO:0000313" key="23">
    <source>
        <dbReference type="EMBL" id="KHN98350.1"/>
    </source>
</evidence>
<comment type="cofactor">
    <cofactor evidence="4 18">
        <name>heme</name>
        <dbReference type="ChEBI" id="CHEBI:30413"/>
    </cofactor>
</comment>
<dbReference type="Gene3D" id="3.10.450.40">
    <property type="match status" value="1"/>
</dbReference>
<evidence type="ECO:0000256" key="17">
    <source>
        <dbReference type="ARBA" id="ARBA00048032"/>
    </source>
</evidence>
<comment type="cofactor">
    <cofactor evidence="3">
        <name>Zn(2+)</name>
        <dbReference type="ChEBI" id="CHEBI:29105"/>
    </cofactor>
</comment>
<dbReference type="PANTHER" id="PTHR46300:SF7">
    <property type="entry name" value="P450, PUTATIVE (EUROFUNG)-RELATED"/>
    <property type="match status" value="1"/>
</dbReference>
<dbReference type="GO" id="GO:0005506">
    <property type="term" value="F:iron ion binding"/>
    <property type="evidence" value="ECO:0007669"/>
    <property type="project" value="InterPro"/>
</dbReference>
<keyword evidence="11" id="KW-0801">TPQ</keyword>
<dbReference type="GO" id="GO:0008131">
    <property type="term" value="F:primary methylamine oxidase activity"/>
    <property type="evidence" value="ECO:0007669"/>
    <property type="project" value="UniProtKB-EC"/>
</dbReference>
<dbReference type="FunFam" id="3.10.450.40:FF:000014">
    <property type="entry name" value="Peroxisomal primary amine oxidase"/>
    <property type="match status" value="1"/>
</dbReference>
<evidence type="ECO:0000256" key="20">
    <source>
        <dbReference type="SAM" id="Phobius"/>
    </source>
</evidence>
<dbReference type="PANTHER" id="PTHR46300">
    <property type="entry name" value="P450, PUTATIVE (EUROFUNG)-RELATED-RELATED"/>
    <property type="match status" value="1"/>
</dbReference>
<evidence type="ECO:0000256" key="18">
    <source>
        <dbReference type="PIRSR" id="PIRSR602401-1"/>
    </source>
</evidence>
<dbReference type="InterPro" id="IPR002401">
    <property type="entry name" value="Cyt_P450_E_grp-I"/>
</dbReference>
<accession>A0A0B2WZU3</accession>
<gene>
    <name evidence="23" type="ORF">MAM_03474</name>
</gene>
<dbReference type="Gene3D" id="1.10.630.10">
    <property type="entry name" value="Cytochrome P450"/>
    <property type="match status" value="1"/>
</dbReference>
<evidence type="ECO:0000256" key="13">
    <source>
        <dbReference type="ARBA" id="ARBA00023004"/>
    </source>
</evidence>
<dbReference type="CDD" id="cd11065">
    <property type="entry name" value="CYP64-like"/>
    <property type="match status" value="1"/>
</dbReference>
<dbReference type="GO" id="GO:0020037">
    <property type="term" value="F:heme binding"/>
    <property type="evidence" value="ECO:0007669"/>
    <property type="project" value="InterPro"/>
</dbReference>
<dbReference type="Pfam" id="PF01179">
    <property type="entry name" value="Cu_amine_oxid"/>
    <property type="match status" value="1"/>
</dbReference>
<dbReference type="EC" id="1.4.3.21" evidence="8"/>
<dbReference type="STRING" id="1081103.A0A0B2WZU3"/>
<dbReference type="PRINTS" id="PR00463">
    <property type="entry name" value="EP450I"/>
</dbReference>
<dbReference type="AlphaFoldDB" id="A0A0B2WZU3"/>
<dbReference type="EMBL" id="AZHE01000007">
    <property type="protein sequence ID" value="KHN98350.1"/>
    <property type="molecule type" value="Genomic_DNA"/>
</dbReference>
<keyword evidence="10 18" id="KW-0479">Metal-binding</keyword>
<evidence type="ECO:0000259" key="21">
    <source>
        <dbReference type="Pfam" id="PF01179"/>
    </source>
</evidence>
<comment type="similarity">
    <text evidence="5">Belongs to the copper/topaquinone oxidase family.</text>
</comment>
<dbReference type="InterPro" id="IPR036396">
    <property type="entry name" value="Cyt_P450_sf"/>
</dbReference>